<reference evidence="2 3" key="1">
    <citation type="journal article" date="2013" name="Genome Biol.">
        <title>The genome sequence of the most widely cultivated cacao type and its use to identify candidate genes regulating pod color.</title>
        <authorList>
            <person name="Motamayor J.C."/>
            <person name="Mockaitis K."/>
            <person name="Schmutz J."/>
            <person name="Haiminen N."/>
            <person name="Iii D.L."/>
            <person name="Cornejo O."/>
            <person name="Findley S.D."/>
            <person name="Zheng P."/>
            <person name="Utro F."/>
            <person name="Royaert S."/>
            <person name="Saski C."/>
            <person name="Jenkins J."/>
            <person name="Podicheti R."/>
            <person name="Zhao M."/>
            <person name="Scheffler B.E."/>
            <person name="Stack J.C."/>
            <person name="Feltus F.A."/>
            <person name="Mustiga G.M."/>
            <person name="Amores F."/>
            <person name="Phillips W."/>
            <person name="Marelli J.P."/>
            <person name="May G.D."/>
            <person name="Shapiro H."/>
            <person name="Ma J."/>
            <person name="Bustamante C.D."/>
            <person name="Schnell R.J."/>
            <person name="Main D."/>
            <person name="Gilbert D."/>
            <person name="Parida L."/>
            <person name="Kuhn D.N."/>
        </authorList>
    </citation>
    <scope>NUCLEOTIDE SEQUENCE [LARGE SCALE GENOMIC DNA]</scope>
    <source>
        <strain evidence="3">cv. Matina 1-6</strain>
    </source>
</reference>
<dbReference type="GO" id="GO:0004523">
    <property type="term" value="F:RNA-DNA hybrid ribonuclease activity"/>
    <property type="evidence" value="ECO:0007669"/>
    <property type="project" value="InterPro"/>
</dbReference>
<feature type="domain" description="RNase H type-1" evidence="1">
    <location>
        <begin position="4"/>
        <end position="65"/>
    </location>
</feature>
<dbReference type="Pfam" id="PF13456">
    <property type="entry name" value="RVT_3"/>
    <property type="match status" value="1"/>
</dbReference>
<gene>
    <name evidence="2" type="ORF">TCM_018704</name>
</gene>
<accession>A0A061EMQ4</accession>
<dbReference type="EMBL" id="CM001882">
    <property type="protein sequence ID" value="EOY03604.1"/>
    <property type="molecule type" value="Genomic_DNA"/>
</dbReference>
<evidence type="ECO:0000313" key="3">
    <source>
        <dbReference type="Proteomes" id="UP000026915"/>
    </source>
</evidence>
<evidence type="ECO:0000259" key="1">
    <source>
        <dbReference type="Pfam" id="PF13456"/>
    </source>
</evidence>
<dbReference type="InterPro" id="IPR002156">
    <property type="entry name" value="RNaseH_domain"/>
</dbReference>
<dbReference type="GO" id="GO:0003676">
    <property type="term" value="F:nucleic acid binding"/>
    <property type="evidence" value="ECO:0007669"/>
    <property type="project" value="InterPro"/>
</dbReference>
<dbReference type="InParanoid" id="A0A061EMQ4"/>
<organism evidence="2 3">
    <name type="scientific">Theobroma cacao</name>
    <name type="common">Cacao</name>
    <name type="synonym">Cocoa</name>
    <dbReference type="NCBI Taxonomy" id="3641"/>
    <lineage>
        <taxon>Eukaryota</taxon>
        <taxon>Viridiplantae</taxon>
        <taxon>Streptophyta</taxon>
        <taxon>Embryophyta</taxon>
        <taxon>Tracheophyta</taxon>
        <taxon>Spermatophyta</taxon>
        <taxon>Magnoliopsida</taxon>
        <taxon>eudicotyledons</taxon>
        <taxon>Gunneridae</taxon>
        <taxon>Pentapetalae</taxon>
        <taxon>rosids</taxon>
        <taxon>malvids</taxon>
        <taxon>Malvales</taxon>
        <taxon>Malvaceae</taxon>
        <taxon>Byttnerioideae</taxon>
        <taxon>Theobroma</taxon>
    </lineage>
</organism>
<sequence length="69" mass="8214">MWHTRIDLQVHDKMVVKAITSSLSYPCSNFDLIQAIQYLMQHEWELVTHHVVKEDNEVVDYMVNKTLIE</sequence>
<dbReference type="AlphaFoldDB" id="A0A061EMQ4"/>
<dbReference type="HOGENOM" id="CLU_2780977_0_0_1"/>
<proteinExistence type="predicted"/>
<keyword evidence="3" id="KW-1185">Reference proteome</keyword>
<name>A0A061EMQ4_THECC</name>
<protein>
    <recommendedName>
        <fullName evidence="1">RNase H type-1 domain-containing protein</fullName>
    </recommendedName>
</protein>
<evidence type="ECO:0000313" key="2">
    <source>
        <dbReference type="EMBL" id="EOY03604.1"/>
    </source>
</evidence>
<dbReference type="Gramene" id="EOY03604">
    <property type="protein sequence ID" value="EOY03604"/>
    <property type="gene ID" value="TCM_018704"/>
</dbReference>
<dbReference type="Proteomes" id="UP000026915">
    <property type="component" value="Chromosome 4"/>
</dbReference>